<sequence>MNRRKILKNGLFGILGIPVITSNPLRNMNDLRLDALLMQRYPGIRRNIKSSVWDGLSEEDVRKRPADMNSIVWNIWHMARAEDVGINRLVTDGQQVFDQSDWMGNLNIDIRHFGTGMTKEEVESLSNSIDIEALKNYHEAVGEQTTKVFKKVADMPLYENLDKDYLHKVMIDEGVLHKNALWVEEFYQTKQKAWFLVHMGLTHSFEHLGQLMLIRKLLGYKATR</sequence>
<protein>
    <submittedName>
        <fullName evidence="2">DinB family protein</fullName>
    </submittedName>
</protein>
<dbReference type="InterPro" id="IPR034660">
    <property type="entry name" value="DinB/YfiT-like"/>
</dbReference>
<dbReference type="InterPro" id="IPR024775">
    <property type="entry name" value="DinB-like"/>
</dbReference>
<proteinExistence type="predicted"/>
<dbReference type="RefSeq" id="WP_311352946.1">
    <property type="nucleotide sequence ID" value="NZ_JAVRHR010000003.1"/>
</dbReference>
<dbReference type="Pfam" id="PF12867">
    <property type="entry name" value="DinB_2"/>
    <property type="match status" value="1"/>
</dbReference>
<comment type="caution">
    <text evidence="2">The sequence shown here is derived from an EMBL/GenBank/DDBJ whole genome shotgun (WGS) entry which is preliminary data.</text>
</comment>
<evidence type="ECO:0000313" key="2">
    <source>
        <dbReference type="EMBL" id="MDT0608319.1"/>
    </source>
</evidence>
<organism evidence="2 3">
    <name type="scientific">Croceitalea rosinachiae</name>
    <dbReference type="NCBI Taxonomy" id="3075596"/>
    <lineage>
        <taxon>Bacteria</taxon>
        <taxon>Pseudomonadati</taxon>
        <taxon>Bacteroidota</taxon>
        <taxon>Flavobacteriia</taxon>
        <taxon>Flavobacteriales</taxon>
        <taxon>Flavobacteriaceae</taxon>
        <taxon>Croceitalea</taxon>
    </lineage>
</organism>
<gene>
    <name evidence="2" type="ORF">RM706_14830</name>
</gene>
<reference evidence="2 3" key="1">
    <citation type="submission" date="2023-09" db="EMBL/GenBank/DDBJ databases">
        <authorList>
            <person name="Rey-Velasco X."/>
        </authorList>
    </citation>
    <scope>NUCLEOTIDE SEQUENCE [LARGE SCALE GENOMIC DNA]</scope>
    <source>
        <strain evidence="2 3">F388</strain>
    </source>
</reference>
<dbReference type="Gene3D" id="1.20.120.450">
    <property type="entry name" value="dinb family like domain"/>
    <property type="match status" value="1"/>
</dbReference>
<feature type="domain" description="DinB-like" evidence="1">
    <location>
        <begin position="51"/>
        <end position="211"/>
    </location>
</feature>
<accession>A0ABU3ADQ7</accession>
<keyword evidence="3" id="KW-1185">Reference proteome</keyword>
<dbReference type="SUPFAM" id="SSF109854">
    <property type="entry name" value="DinB/YfiT-like putative metalloenzymes"/>
    <property type="match status" value="1"/>
</dbReference>
<evidence type="ECO:0000259" key="1">
    <source>
        <dbReference type="Pfam" id="PF12867"/>
    </source>
</evidence>
<name>A0ABU3ADQ7_9FLAO</name>
<dbReference type="EMBL" id="JAVRHR010000003">
    <property type="protein sequence ID" value="MDT0608319.1"/>
    <property type="molecule type" value="Genomic_DNA"/>
</dbReference>
<dbReference type="Proteomes" id="UP001255246">
    <property type="component" value="Unassembled WGS sequence"/>
</dbReference>
<evidence type="ECO:0000313" key="3">
    <source>
        <dbReference type="Proteomes" id="UP001255246"/>
    </source>
</evidence>